<evidence type="ECO:0000259" key="2">
    <source>
        <dbReference type="PROSITE" id="PS51332"/>
    </source>
</evidence>
<dbReference type="PROSITE" id="PS51332">
    <property type="entry name" value="B12_BINDING"/>
    <property type="match status" value="1"/>
</dbReference>
<dbReference type="InterPro" id="IPR036724">
    <property type="entry name" value="Cobalamin-bd_sf"/>
</dbReference>
<comment type="caution">
    <text evidence="3">The sequence shown here is derived from an EMBL/GenBank/DDBJ whole genome shotgun (WGS) entry which is preliminary data.</text>
</comment>
<dbReference type="Pfam" id="PF02310">
    <property type="entry name" value="B12-binding"/>
    <property type="match status" value="1"/>
</dbReference>
<feature type="compositionally biased region" description="Basic and acidic residues" evidence="1">
    <location>
        <begin position="11"/>
        <end position="20"/>
    </location>
</feature>
<feature type="domain" description="B12-binding" evidence="2">
    <location>
        <begin position="24"/>
        <end position="163"/>
    </location>
</feature>
<gene>
    <name evidence="3" type="ORF">ACFQMH_38480</name>
</gene>
<dbReference type="InterPro" id="IPR006158">
    <property type="entry name" value="Cobalamin-bd"/>
</dbReference>
<keyword evidence="4" id="KW-1185">Reference proteome</keyword>
<evidence type="ECO:0000313" key="4">
    <source>
        <dbReference type="Proteomes" id="UP001596409"/>
    </source>
</evidence>
<dbReference type="Gene3D" id="3.40.50.280">
    <property type="entry name" value="Cobalamin-binding domain"/>
    <property type="match status" value="1"/>
</dbReference>
<sequence length="169" mass="17771">MSSPHTSPARPAEREPGHDTARARGLVVVSGVASDAHTWNLVFLQLLIEELGYEVVNLGPCVPDEMLVEECRLLEPDLVVISSVNGHGHQDGLRLIGRLRACESLVATPVAIGGKLAISDDNAERIARELAAAGYDAVFPDGAAGVAEFRNFVGVLPRPSLTAGSRSGA</sequence>
<proteinExistence type="predicted"/>
<accession>A0ABW2EGX6</accession>
<name>A0ABW2EGX6_9ACTN</name>
<feature type="region of interest" description="Disordered" evidence="1">
    <location>
        <begin position="1"/>
        <end position="20"/>
    </location>
</feature>
<organism evidence="3 4">
    <name type="scientific">Streptomyces viridiviolaceus</name>
    <dbReference type="NCBI Taxonomy" id="68282"/>
    <lineage>
        <taxon>Bacteria</taxon>
        <taxon>Bacillati</taxon>
        <taxon>Actinomycetota</taxon>
        <taxon>Actinomycetes</taxon>
        <taxon>Kitasatosporales</taxon>
        <taxon>Streptomycetaceae</taxon>
        <taxon>Streptomyces</taxon>
    </lineage>
</organism>
<dbReference type="SUPFAM" id="SSF52242">
    <property type="entry name" value="Cobalamin (vitamin B12)-binding domain"/>
    <property type="match status" value="1"/>
</dbReference>
<evidence type="ECO:0000313" key="3">
    <source>
        <dbReference type="EMBL" id="MFC7017475.1"/>
    </source>
</evidence>
<dbReference type="RefSeq" id="WP_189880813.1">
    <property type="nucleotide sequence ID" value="NZ_BMWA01000053.1"/>
</dbReference>
<reference evidence="4" key="1">
    <citation type="journal article" date="2019" name="Int. J. Syst. Evol. Microbiol.">
        <title>The Global Catalogue of Microorganisms (GCM) 10K type strain sequencing project: providing services to taxonomists for standard genome sequencing and annotation.</title>
        <authorList>
            <consortium name="The Broad Institute Genomics Platform"/>
            <consortium name="The Broad Institute Genome Sequencing Center for Infectious Disease"/>
            <person name="Wu L."/>
            <person name="Ma J."/>
        </authorList>
    </citation>
    <scope>NUCLEOTIDE SEQUENCE [LARGE SCALE GENOMIC DNA]</scope>
    <source>
        <strain evidence="4">JCM 4855</strain>
    </source>
</reference>
<dbReference type="Proteomes" id="UP001596409">
    <property type="component" value="Unassembled WGS sequence"/>
</dbReference>
<protein>
    <submittedName>
        <fullName evidence="3">Cobalamin B12-binding domain-containing protein</fullName>
    </submittedName>
</protein>
<dbReference type="EMBL" id="JBHSYM010000104">
    <property type="protein sequence ID" value="MFC7017475.1"/>
    <property type="molecule type" value="Genomic_DNA"/>
</dbReference>
<dbReference type="CDD" id="cd02065">
    <property type="entry name" value="B12-binding_like"/>
    <property type="match status" value="1"/>
</dbReference>
<evidence type="ECO:0000256" key="1">
    <source>
        <dbReference type="SAM" id="MobiDB-lite"/>
    </source>
</evidence>